<dbReference type="AlphaFoldDB" id="A0A0B6ZM54"/>
<sequence length="213" mass="24237">EYLQETSLLCQIGSCILMACLGKSTNNENFKSDVLQLLIRCLSIPNLSRLFECVKPTELLDLAVRTCSQESGLDQAILKVTVQAVMNDYEAIQSMVVYAKKLTDDLSTGYKLDSTINMNLVAMIIKNCQRYITKTFHMPRIRDVASNIFFCLAKFVIKHGLYWLEKAKLAQVNSKRNESLIENVSKTKNRKRKMSEQNSSPYVLEKKHATSLL</sequence>
<gene>
    <name evidence="1" type="primary">ORF70784</name>
</gene>
<feature type="non-terminal residue" evidence="1">
    <location>
        <position position="1"/>
    </location>
</feature>
<proteinExistence type="predicted"/>
<feature type="non-terminal residue" evidence="1">
    <location>
        <position position="213"/>
    </location>
</feature>
<protein>
    <submittedName>
        <fullName evidence="1">Uncharacterized protein</fullName>
    </submittedName>
</protein>
<evidence type="ECO:0000313" key="1">
    <source>
        <dbReference type="EMBL" id="CEK69593.1"/>
    </source>
</evidence>
<accession>A0A0B6ZM54</accession>
<name>A0A0B6ZM54_9EUPU</name>
<organism evidence="1">
    <name type="scientific">Arion vulgaris</name>
    <dbReference type="NCBI Taxonomy" id="1028688"/>
    <lineage>
        <taxon>Eukaryota</taxon>
        <taxon>Metazoa</taxon>
        <taxon>Spiralia</taxon>
        <taxon>Lophotrochozoa</taxon>
        <taxon>Mollusca</taxon>
        <taxon>Gastropoda</taxon>
        <taxon>Heterobranchia</taxon>
        <taxon>Euthyneura</taxon>
        <taxon>Panpulmonata</taxon>
        <taxon>Eupulmonata</taxon>
        <taxon>Stylommatophora</taxon>
        <taxon>Helicina</taxon>
        <taxon>Arionoidea</taxon>
        <taxon>Arionidae</taxon>
        <taxon>Arion</taxon>
    </lineage>
</organism>
<dbReference type="EMBL" id="HACG01022728">
    <property type="protein sequence ID" value="CEK69593.1"/>
    <property type="molecule type" value="Transcribed_RNA"/>
</dbReference>
<reference evidence="1" key="1">
    <citation type="submission" date="2014-12" db="EMBL/GenBank/DDBJ databases">
        <title>Insight into the proteome of Arion vulgaris.</title>
        <authorList>
            <person name="Aradska J."/>
            <person name="Bulat T."/>
            <person name="Smidak R."/>
            <person name="Sarate P."/>
            <person name="Gangsoo J."/>
            <person name="Sialana F."/>
            <person name="Bilban M."/>
            <person name="Lubec G."/>
        </authorList>
    </citation>
    <scope>NUCLEOTIDE SEQUENCE</scope>
    <source>
        <tissue evidence="1">Skin</tissue>
    </source>
</reference>